<dbReference type="eggNOG" id="arCOG02833">
    <property type="taxonomic scope" value="Archaea"/>
</dbReference>
<evidence type="ECO:0000256" key="2">
    <source>
        <dbReference type="ARBA" id="ARBA00022801"/>
    </source>
</evidence>
<feature type="domain" description="PDZ" evidence="3">
    <location>
        <begin position="258"/>
        <end position="363"/>
    </location>
</feature>
<accession>U2YER5</accession>
<evidence type="ECO:0000313" key="5">
    <source>
        <dbReference type="Proteomes" id="UP000016986"/>
    </source>
</evidence>
<name>U2YER5_9EURY</name>
<dbReference type="RefSeq" id="WP_021780013.1">
    <property type="nucleotide sequence ID" value="NZ_BANO01000298.1"/>
</dbReference>
<gene>
    <name evidence="4" type="ORF">MBEHAL_1081</name>
</gene>
<dbReference type="SUPFAM" id="SSF50156">
    <property type="entry name" value="PDZ domain-like"/>
    <property type="match status" value="1"/>
</dbReference>
<dbReference type="InterPro" id="IPR009003">
    <property type="entry name" value="Peptidase_S1_PA"/>
</dbReference>
<evidence type="ECO:0000256" key="1">
    <source>
        <dbReference type="ARBA" id="ARBA00022670"/>
    </source>
</evidence>
<organism evidence="4 5">
    <name type="scientific">Halarchaeum acidiphilum MH1-52-1</name>
    <dbReference type="NCBI Taxonomy" id="1261545"/>
    <lineage>
        <taxon>Archaea</taxon>
        <taxon>Methanobacteriati</taxon>
        <taxon>Methanobacteriota</taxon>
        <taxon>Stenosarchaea group</taxon>
        <taxon>Halobacteria</taxon>
        <taxon>Halobacteriales</taxon>
        <taxon>Halobacteriaceae</taxon>
    </lineage>
</organism>
<keyword evidence="5" id="KW-1185">Reference proteome</keyword>
<comment type="caution">
    <text evidence="4">The sequence shown here is derived from an EMBL/GenBank/DDBJ whole genome shotgun (WGS) entry which is preliminary data.</text>
</comment>
<keyword evidence="2" id="KW-0378">Hydrolase</keyword>
<dbReference type="GO" id="GO:0004252">
    <property type="term" value="F:serine-type endopeptidase activity"/>
    <property type="evidence" value="ECO:0007669"/>
    <property type="project" value="InterPro"/>
</dbReference>
<dbReference type="Gene3D" id="2.40.10.120">
    <property type="match status" value="1"/>
</dbReference>
<dbReference type="PRINTS" id="PR00834">
    <property type="entry name" value="PROTEASES2C"/>
</dbReference>
<dbReference type="SUPFAM" id="SSF50494">
    <property type="entry name" value="Trypsin-like serine proteases"/>
    <property type="match status" value="1"/>
</dbReference>
<dbReference type="GO" id="GO:0006508">
    <property type="term" value="P:proteolysis"/>
    <property type="evidence" value="ECO:0007669"/>
    <property type="project" value="UniProtKB-KW"/>
</dbReference>
<dbReference type="OrthoDB" id="350578at2157"/>
<dbReference type="InterPro" id="IPR001940">
    <property type="entry name" value="Peptidase_S1C"/>
</dbReference>
<dbReference type="AlphaFoldDB" id="U2YER5"/>
<evidence type="ECO:0000259" key="3">
    <source>
        <dbReference type="Pfam" id="PF13180"/>
    </source>
</evidence>
<evidence type="ECO:0000313" key="4">
    <source>
        <dbReference type="EMBL" id="GAD52321.1"/>
    </source>
</evidence>
<dbReference type="InterPro" id="IPR001478">
    <property type="entry name" value="PDZ"/>
</dbReference>
<dbReference type="InterPro" id="IPR036034">
    <property type="entry name" value="PDZ_sf"/>
</dbReference>
<dbReference type="EMBL" id="BATA01000019">
    <property type="protein sequence ID" value="GAD52321.1"/>
    <property type="molecule type" value="Genomic_DNA"/>
</dbReference>
<proteinExistence type="predicted"/>
<dbReference type="Pfam" id="PF13365">
    <property type="entry name" value="Trypsin_2"/>
    <property type="match status" value="1"/>
</dbReference>
<reference evidence="4 5" key="1">
    <citation type="submission" date="2013-09" db="EMBL/GenBank/DDBJ databases">
        <title>Whole genome sequencing of Halarchaeum acidiphilum strain MH1-52-1.</title>
        <authorList>
            <person name="Shimane Y."/>
            <person name="Minegishi H."/>
            <person name="Nishi S."/>
            <person name="Echigo A."/>
            <person name="Shuto A."/>
            <person name="Konishi M."/>
            <person name="Ito T."/>
            <person name="Ohkuma M."/>
            <person name="Ohta Y."/>
            <person name="Nagano Y."/>
            <person name="Tsubouchi T."/>
            <person name="Mori K."/>
            <person name="Usui K."/>
            <person name="Kamekura M."/>
            <person name="Usami R."/>
            <person name="Takaki Y."/>
            <person name="Hatada Y."/>
        </authorList>
    </citation>
    <scope>NUCLEOTIDE SEQUENCE [LARGE SCALE GENOMIC DNA]</scope>
    <source>
        <strain evidence="4 5">JCM 16109</strain>
    </source>
</reference>
<dbReference type="InterPro" id="IPR051201">
    <property type="entry name" value="Chloro_Bact_Ser_Proteases"/>
</dbReference>
<sequence length="375" mass="37097">MSRSRPAVALGVVVLVALAGCAGLSFTGPTGSTTSTGATAANGTTTAAPAAPTSASASGAYASLYDRTIDSVVMIRVVTPTEVATGSGFVYDDRGDIVTNHHVIANARSVEVRFANGTWENASVVGSDAYSDLAVVRVPDRPANATALPLASSAPRPGESVAAIGNPYGLTGSITTGVVSGVNRSMSTSDSFTIPGTVQTDAAINPGNSGGPLLTPNGTVVGVNRATEGDNVGFAISAAVVSHVVPNLLANGSYTHAYLGVSTTDVTPAIARANGLSNASGVAVVRTLAGGPSDGVLHGSTGYATVDGQRVPTGGDVIVAIDGTPVQTGEALSRSLLLHAHPNETVPTTVVRNGTRTTANVTLGTRPSPSAATGA</sequence>
<dbReference type="PANTHER" id="PTHR43343">
    <property type="entry name" value="PEPTIDASE S12"/>
    <property type="match status" value="1"/>
</dbReference>
<dbReference type="Pfam" id="PF13180">
    <property type="entry name" value="PDZ_2"/>
    <property type="match status" value="1"/>
</dbReference>
<dbReference type="PANTHER" id="PTHR43343:SF3">
    <property type="entry name" value="PROTEASE DO-LIKE 8, CHLOROPLASTIC"/>
    <property type="match status" value="1"/>
</dbReference>
<dbReference type="PROSITE" id="PS51257">
    <property type="entry name" value="PROKAR_LIPOPROTEIN"/>
    <property type="match status" value="1"/>
</dbReference>
<protein>
    <submittedName>
        <fullName evidence="4">Serine protease HtrA</fullName>
    </submittedName>
</protein>
<dbReference type="Gene3D" id="2.30.42.10">
    <property type="match status" value="1"/>
</dbReference>
<dbReference type="Proteomes" id="UP000016986">
    <property type="component" value="Unassembled WGS sequence"/>
</dbReference>
<keyword evidence="1 4" id="KW-0645">Protease</keyword>